<name>A0A9D4IWF9_DREPO</name>
<evidence type="ECO:0000313" key="2">
    <source>
        <dbReference type="Proteomes" id="UP000828390"/>
    </source>
</evidence>
<proteinExistence type="predicted"/>
<accession>A0A9D4IWF9</accession>
<sequence>MAEGGHNTSQTDTNMDAIELLLERTRNERQNELLQVQNNTRPVTGQASRKNIGQLMVKKHRSTRNC</sequence>
<dbReference type="AlphaFoldDB" id="A0A9D4IWF9"/>
<dbReference type="Proteomes" id="UP000828390">
    <property type="component" value="Unassembled WGS sequence"/>
</dbReference>
<comment type="caution">
    <text evidence="1">The sequence shown here is derived from an EMBL/GenBank/DDBJ whole genome shotgun (WGS) entry which is preliminary data.</text>
</comment>
<gene>
    <name evidence="1" type="ORF">DPMN_164832</name>
</gene>
<organism evidence="1 2">
    <name type="scientific">Dreissena polymorpha</name>
    <name type="common">Zebra mussel</name>
    <name type="synonym">Mytilus polymorpha</name>
    <dbReference type="NCBI Taxonomy" id="45954"/>
    <lineage>
        <taxon>Eukaryota</taxon>
        <taxon>Metazoa</taxon>
        <taxon>Spiralia</taxon>
        <taxon>Lophotrochozoa</taxon>
        <taxon>Mollusca</taxon>
        <taxon>Bivalvia</taxon>
        <taxon>Autobranchia</taxon>
        <taxon>Heteroconchia</taxon>
        <taxon>Euheterodonta</taxon>
        <taxon>Imparidentia</taxon>
        <taxon>Neoheterodontei</taxon>
        <taxon>Myida</taxon>
        <taxon>Dreissenoidea</taxon>
        <taxon>Dreissenidae</taxon>
        <taxon>Dreissena</taxon>
    </lineage>
</organism>
<dbReference type="EMBL" id="JAIWYP010000008">
    <property type="protein sequence ID" value="KAH3786723.1"/>
    <property type="molecule type" value="Genomic_DNA"/>
</dbReference>
<evidence type="ECO:0000313" key="1">
    <source>
        <dbReference type="EMBL" id="KAH3786723.1"/>
    </source>
</evidence>
<reference evidence="1" key="2">
    <citation type="submission" date="2020-11" db="EMBL/GenBank/DDBJ databases">
        <authorList>
            <person name="McCartney M.A."/>
            <person name="Auch B."/>
            <person name="Kono T."/>
            <person name="Mallez S."/>
            <person name="Becker A."/>
            <person name="Gohl D.M."/>
            <person name="Silverstein K.A.T."/>
            <person name="Koren S."/>
            <person name="Bechman K.B."/>
            <person name="Herman A."/>
            <person name="Abrahante J.E."/>
            <person name="Garbe J."/>
        </authorList>
    </citation>
    <scope>NUCLEOTIDE SEQUENCE</scope>
    <source>
        <strain evidence="1">Duluth1</strain>
        <tissue evidence="1">Whole animal</tissue>
    </source>
</reference>
<keyword evidence="2" id="KW-1185">Reference proteome</keyword>
<protein>
    <submittedName>
        <fullName evidence="1">Uncharacterized protein</fullName>
    </submittedName>
</protein>
<reference evidence="1" key="1">
    <citation type="journal article" date="2019" name="bioRxiv">
        <title>The Genome of the Zebra Mussel, Dreissena polymorpha: A Resource for Invasive Species Research.</title>
        <authorList>
            <person name="McCartney M.A."/>
            <person name="Auch B."/>
            <person name="Kono T."/>
            <person name="Mallez S."/>
            <person name="Zhang Y."/>
            <person name="Obille A."/>
            <person name="Becker A."/>
            <person name="Abrahante J.E."/>
            <person name="Garbe J."/>
            <person name="Badalamenti J.P."/>
            <person name="Herman A."/>
            <person name="Mangelson H."/>
            <person name="Liachko I."/>
            <person name="Sullivan S."/>
            <person name="Sone E.D."/>
            <person name="Koren S."/>
            <person name="Silverstein K.A.T."/>
            <person name="Beckman K.B."/>
            <person name="Gohl D.M."/>
        </authorList>
    </citation>
    <scope>NUCLEOTIDE SEQUENCE</scope>
    <source>
        <strain evidence="1">Duluth1</strain>
        <tissue evidence="1">Whole animal</tissue>
    </source>
</reference>